<protein>
    <submittedName>
        <fullName evidence="1">TAXI family TRAP transporter solute-binding subunit</fullName>
    </submittedName>
</protein>
<dbReference type="NCBIfam" id="TIGR02122">
    <property type="entry name" value="TRAP_TAXI"/>
    <property type="match status" value="1"/>
</dbReference>
<dbReference type="SUPFAM" id="SSF53850">
    <property type="entry name" value="Periplasmic binding protein-like II"/>
    <property type="match status" value="1"/>
</dbReference>
<dbReference type="PANTHER" id="PTHR42941">
    <property type="entry name" value="SLL1037 PROTEIN"/>
    <property type="match status" value="1"/>
</dbReference>
<accession>A0ABZ1YXL9</accession>
<organism evidence="1 2">
    <name type="scientific">Nocardia vinacea</name>
    <dbReference type="NCBI Taxonomy" id="96468"/>
    <lineage>
        <taxon>Bacteria</taxon>
        <taxon>Bacillati</taxon>
        <taxon>Actinomycetota</taxon>
        <taxon>Actinomycetes</taxon>
        <taxon>Mycobacteriales</taxon>
        <taxon>Nocardiaceae</taxon>
        <taxon>Nocardia</taxon>
    </lineage>
</organism>
<dbReference type="Proteomes" id="UP001432062">
    <property type="component" value="Chromosome"/>
</dbReference>
<dbReference type="PANTHER" id="PTHR42941:SF1">
    <property type="entry name" value="SLL1037 PROTEIN"/>
    <property type="match status" value="1"/>
</dbReference>
<dbReference type="Gene3D" id="3.40.190.10">
    <property type="entry name" value="Periplasmic binding protein-like II"/>
    <property type="match status" value="2"/>
</dbReference>
<dbReference type="InterPro" id="IPR011852">
    <property type="entry name" value="TRAP_TAXI"/>
</dbReference>
<gene>
    <name evidence="1" type="ORF">OG563_07420</name>
</gene>
<dbReference type="Pfam" id="PF16868">
    <property type="entry name" value="NMT1_3"/>
    <property type="match status" value="1"/>
</dbReference>
<evidence type="ECO:0000313" key="2">
    <source>
        <dbReference type="Proteomes" id="UP001432062"/>
    </source>
</evidence>
<reference evidence="1" key="1">
    <citation type="submission" date="2022-10" db="EMBL/GenBank/DDBJ databases">
        <title>The complete genomes of actinobacterial strains from the NBC collection.</title>
        <authorList>
            <person name="Joergensen T.S."/>
            <person name="Alvarez Arevalo M."/>
            <person name="Sterndorff E.B."/>
            <person name="Faurdal D."/>
            <person name="Vuksanovic O."/>
            <person name="Mourched A.-S."/>
            <person name="Charusanti P."/>
            <person name="Shaw S."/>
            <person name="Blin K."/>
            <person name="Weber T."/>
        </authorList>
    </citation>
    <scope>NUCLEOTIDE SEQUENCE</scope>
    <source>
        <strain evidence="1">NBC_01482</strain>
    </source>
</reference>
<keyword evidence="2" id="KW-1185">Reference proteome</keyword>
<name>A0ABZ1YXL9_9NOCA</name>
<sequence length="315" mass="33254">MSDSALDRRRGGGGRATLSRRSLFALTAAFAVSGCGDDPPTVRLGAARVGGLFYEIAELLAAAAAEAGTVRIEPVATAGSQMNLDRLARGEIDIALSLADTAHARATDALAIGRLYEAYLYLAVRPDSPIQRVEDLRGLRVDLGVAGSGATLTAERMLRTAGLDPAFDMTISNRQLSDAAPKLYAGEVDAILWGGGVPTPGADIPARMRLIGTGDLAAAMTERYGYAYDRMIIPENAYPGSPAVGTVGVPNLLLASPRLAYSAVSAVTELLLRYADRVVPEQALGIHFLDRRWLAGTGNIPMHPAAMETLRDWHG</sequence>
<proteinExistence type="predicted"/>
<dbReference type="EMBL" id="CP109441">
    <property type="protein sequence ID" value="WUV48029.1"/>
    <property type="molecule type" value="Genomic_DNA"/>
</dbReference>
<evidence type="ECO:0000313" key="1">
    <source>
        <dbReference type="EMBL" id="WUV48029.1"/>
    </source>
</evidence>
<dbReference type="RefSeq" id="WP_329412324.1">
    <property type="nucleotide sequence ID" value="NZ_CP109441.1"/>
</dbReference>